<dbReference type="Proteomes" id="UP000018144">
    <property type="component" value="Unassembled WGS sequence"/>
</dbReference>
<name>U4KWZ2_PYROM</name>
<reference evidence="2 3" key="1">
    <citation type="journal article" date="2013" name="PLoS Genet.">
        <title>The genome and development-dependent transcriptomes of Pyronema confluens: a window into fungal evolution.</title>
        <authorList>
            <person name="Traeger S."/>
            <person name="Altegoer F."/>
            <person name="Freitag M."/>
            <person name="Gabaldon T."/>
            <person name="Kempken F."/>
            <person name="Kumar A."/>
            <person name="Marcet-Houben M."/>
            <person name="Poggeler S."/>
            <person name="Stajich J.E."/>
            <person name="Nowrousian M."/>
        </authorList>
    </citation>
    <scope>NUCLEOTIDE SEQUENCE [LARGE SCALE GENOMIC DNA]</scope>
    <source>
        <strain evidence="3">CBS 100304</strain>
        <tissue evidence="2">Vegetative mycelium</tissue>
    </source>
</reference>
<proteinExistence type="predicted"/>
<evidence type="ECO:0000256" key="1">
    <source>
        <dbReference type="SAM" id="MobiDB-lite"/>
    </source>
</evidence>
<protein>
    <submittedName>
        <fullName evidence="2">Uncharacterized protein</fullName>
    </submittedName>
</protein>
<evidence type="ECO:0000313" key="3">
    <source>
        <dbReference type="Proteomes" id="UP000018144"/>
    </source>
</evidence>
<feature type="region of interest" description="Disordered" evidence="1">
    <location>
        <begin position="1"/>
        <end position="91"/>
    </location>
</feature>
<evidence type="ECO:0000313" key="2">
    <source>
        <dbReference type="EMBL" id="CCX06487.1"/>
    </source>
</evidence>
<dbReference type="EMBL" id="HF935290">
    <property type="protein sequence ID" value="CCX06487.1"/>
    <property type="molecule type" value="Genomic_DNA"/>
</dbReference>
<accession>U4KWZ2</accession>
<sequence length="141" mass="15544">MTTDNQTIKWSVTLSKKTEDSQRKKAWAKQKQRLPSAHEKSEADVGEGETSSAPPRVETAASEDPTPVKKPRRSTRNKAPSPVPINISSDIETQDMDGLDYWCDLEREVGLHGKPLVQAGSQFLPINLCGMDGEVDELLNA</sequence>
<feature type="compositionally biased region" description="Polar residues" evidence="1">
    <location>
        <begin position="1"/>
        <end position="15"/>
    </location>
</feature>
<dbReference type="AlphaFoldDB" id="U4KWZ2"/>
<gene>
    <name evidence="2" type="ORF">PCON_06074</name>
</gene>
<organism evidence="2 3">
    <name type="scientific">Pyronema omphalodes (strain CBS 100304)</name>
    <name type="common">Pyronema confluens</name>
    <dbReference type="NCBI Taxonomy" id="1076935"/>
    <lineage>
        <taxon>Eukaryota</taxon>
        <taxon>Fungi</taxon>
        <taxon>Dikarya</taxon>
        <taxon>Ascomycota</taxon>
        <taxon>Pezizomycotina</taxon>
        <taxon>Pezizomycetes</taxon>
        <taxon>Pezizales</taxon>
        <taxon>Pyronemataceae</taxon>
        <taxon>Pyronema</taxon>
    </lineage>
</organism>
<keyword evidence="3" id="KW-1185">Reference proteome</keyword>